<evidence type="ECO:0000256" key="1">
    <source>
        <dbReference type="SAM" id="MobiDB-lite"/>
    </source>
</evidence>
<proteinExistence type="predicted"/>
<reference evidence="3 4" key="1">
    <citation type="submission" date="2020-09" db="EMBL/GenBank/DDBJ databases">
        <title>novel species in genus Nocardioides.</title>
        <authorList>
            <person name="Zhang G."/>
        </authorList>
    </citation>
    <scope>NUCLEOTIDE SEQUENCE [LARGE SCALE GENOMIC DNA]</scope>
    <source>
        <strain evidence="3 4">KCTC 39551</strain>
    </source>
</reference>
<evidence type="ECO:0000313" key="4">
    <source>
        <dbReference type="Proteomes" id="UP000618818"/>
    </source>
</evidence>
<name>A0ABR8N8F2_9ACTN</name>
<comment type="caution">
    <text evidence="3">The sequence shown here is derived from an EMBL/GenBank/DDBJ whole genome shotgun (WGS) entry which is preliminary data.</text>
</comment>
<feature type="region of interest" description="Disordered" evidence="1">
    <location>
        <begin position="212"/>
        <end position="237"/>
    </location>
</feature>
<evidence type="ECO:0000313" key="3">
    <source>
        <dbReference type="EMBL" id="MBD3923144.1"/>
    </source>
</evidence>
<organism evidence="3 4">
    <name type="scientific">Nocardioides cavernae</name>
    <dbReference type="NCBI Taxonomy" id="1921566"/>
    <lineage>
        <taxon>Bacteria</taxon>
        <taxon>Bacillati</taxon>
        <taxon>Actinomycetota</taxon>
        <taxon>Actinomycetes</taxon>
        <taxon>Propionibacteriales</taxon>
        <taxon>Nocardioidaceae</taxon>
        <taxon>Nocardioides</taxon>
    </lineage>
</organism>
<evidence type="ECO:0000256" key="2">
    <source>
        <dbReference type="SAM" id="Phobius"/>
    </source>
</evidence>
<keyword evidence="2" id="KW-1133">Transmembrane helix</keyword>
<dbReference type="EMBL" id="JACXYZ010000001">
    <property type="protein sequence ID" value="MBD3923144.1"/>
    <property type="molecule type" value="Genomic_DNA"/>
</dbReference>
<feature type="transmembrane region" description="Helical" evidence="2">
    <location>
        <begin position="12"/>
        <end position="31"/>
    </location>
</feature>
<protein>
    <recommendedName>
        <fullName evidence="5">Polysaccharide chain length determinant N-terminal domain-containing protein</fullName>
    </recommendedName>
</protein>
<keyword evidence="2" id="KW-0812">Transmembrane</keyword>
<dbReference type="RefSeq" id="WP_191193043.1">
    <property type="nucleotide sequence ID" value="NZ_JACXYZ010000001.1"/>
</dbReference>
<evidence type="ECO:0008006" key="5">
    <source>
        <dbReference type="Google" id="ProtNLM"/>
    </source>
</evidence>
<feature type="transmembrane region" description="Helical" evidence="2">
    <location>
        <begin position="184"/>
        <end position="203"/>
    </location>
</feature>
<gene>
    <name evidence="3" type="ORF">IEZ26_00805</name>
</gene>
<keyword evidence="2" id="KW-0472">Membrane</keyword>
<keyword evidence="4" id="KW-1185">Reference proteome</keyword>
<sequence>MTARDFLAAALRRWYVVVLGAVLTVGAFAVVQRQAPVFFTQYNIVLVGPQGVRNGNLLDNPLYGLQPMAGVVANDINAGHGPLLTGDVVATIVGMGQRDGVQVRVPNLGTQWRPAFPAHHLDVQVAGPDAQTVQDAARETVQLVEQVLAERQDERAVHPRLRVHAVPSSADPVVYPMAGSRSRALGATGLTGIALTAVVVFWLERWRPRRRPAGATAAAPARRPLVRRRARSAEAMA</sequence>
<accession>A0ABR8N8F2</accession>
<feature type="compositionally biased region" description="Low complexity" evidence="1">
    <location>
        <begin position="213"/>
        <end position="223"/>
    </location>
</feature>
<dbReference type="Proteomes" id="UP000618818">
    <property type="component" value="Unassembled WGS sequence"/>
</dbReference>